<feature type="transmembrane region" description="Helical" evidence="1">
    <location>
        <begin position="259"/>
        <end position="280"/>
    </location>
</feature>
<feature type="signal peptide" evidence="2">
    <location>
        <begin position="1"/>
        <end position="19"/>
    </location>
</feature>
<feature type="transmembrane region" description="Helical" evidence="1">
    <location>
        <begin position="229"/>
        <end position="253"/>
    </location>
</feature>
<feature type="chain" id="PRO_5025447129" description="Polysaccharide biosynthesis protein C-terminal domain-containing protein" evidence="2">
    <location>
        <begin position="20"/>
        <end position="322"/>
    </location>
</feature>
<keyword evidence="1" id="KW-1133">Transmembrane helix</keyword>
<reference evidence="3 4" key="1">
    <citation type="journal article" date="2019" name="Genome Biol. Evol.">
        <title>The Rhododendron genome and chromosomal organization provide insight into shared whole-genome duplications across the heath family (Ericaceae).</title>
        <authorList>
            <person name="Soza V.L."/>
            <person name="Lindsley D."/>
            <person name="Waalkes A."/>
            <person name="Ramage E."/>
            <person name="Patwardhan R.P."/>
            <person name="Burton J.N."/>
            <person name="Adey A."/>
            <person name="Kumar A."/>
            <person name="Qiu R."/>
            <person name="Shendure J."/>
            <person name="Hall B."/>
        </authorList>
    </citation>
    <scope>NUCLEOTIDE SEQUENCE [LARGE SCALE GENOMIC DNA]</scope>
    <source>
        <strain evidence="3">RSF 1966-606</strain>
    </source>
</reference>
<feature type="non-terminal residue" evidence="3">
    <location>
        <position position="1"/>
    </location>
</feature>
<evidence type="ECO:0008006" key="5">
    <source>
        <dbReference type="Google" id="ProtNLM"/>
    </source>
</evidence>
<protein>
    <recommendedName>
        <fullName evidence="5">Polysaccharide biosynthesis protein C-terminal domain-containing protein</fullName>
    </recommendedName>
</protein>
<evidence type="ECO:0000256" key="2">
    <source>
        <dbReference type="SAM" id="SignalP"/>
    </source>
</evidence>
<evidence type="ECO:0000313" key="3">
    <source>
        <dbReference type="EMBL" id="KAE9465759.1"/>
    </source>
</evidence>
<dbReference type="OrthoDB" id="2126698at2759"/>
<keyword evidence="1" id="KW-0812">Transmembrane</keyword>
<proteinExistence type="predicted"/>
<dbReference type="AlphaFoldDB" id="A0A6A4MFY6"/>
<feature type="transmembrane region" description="Helical" evidence="1">
    <location>
        <begin position="57"/>
        <end position="78"/>
    </location>
</feature>
<evidence type="ECO:0000256" key="1">
    <source>
        <dbReference type="SAM" id="Phobius"/>
    </source>
</evidence>
<dbReference type="PANTHER" id="PTHR11206">
    <property type="entry name" value="MULTIDRUG RESISTANCE PROTEIN"/>
    <property type="match status" value="1"/>
</dbReference>
<accession>A0A6A4MFY6</accession>
<evidence type="ECO:0000313" key="4">
    <source>
        <dbReference type="Proteomes" id="UP000428333"/>
    </source>
</evidence>
<comment type="caution">
    <text evidence="3">The sequence shown here is derived from an EMBL/GenBank/DDBJ whole genome shotgun (WGS) entry which is preliminary data.</text>
</comment>
<dbReference type="Proteomes" id="UP000428333">
    <property type="component" value="Linkage Group LG02"/>
</dbReference>
<name>A0A6A4MFY6_9ERIC</name>
<sequence length="322" mass="35385">MILYIHVLIVVDCLTDIMGTISRDRNMDNRVEERLLGSEEEGRSDLKWRIWVESKKIWRVAAPGILARVSSFGLMVVTQSFIGHISELDLAAYALVQSLTVRFVNGILPRVVVHSILVLIAGYMSNAEIAISAFSICLNVSAWQFMICLGFLGASCVRVANELGRGDAKAVKFSIYIGYVFSSNEEVIETVADLSVLLASQCYSIAFSRCSRVIDTLDRVAVGAGLQGTVAIINLCCYYVIGIPIGILLAYVADLEVKGIWIGMLSGVVMQIISLSFMVWRTDWELQVTETDGLCRKIVLSLELCLGLSMSSFAFVSSIKVL</sequence>
<organism evidence="3 4">
    <name type="scientific">Rhododendron williamsianum</name>
    <dbReference type="NCBI Taxonomy" id="262921"/>
    <lineage>
        <taxon>Eukaryota</taxon>
        <taxon>Viridiplantae</taxon>
        <taxon>Streptophyta</taxon>
        <taxon>Embryophyta</taxon>
        <taxon>Tracheophyta</taxon>
        <taxon>Spermatophyta</taxon>
        <taxon>Magnoliopsida</taxon>
        <taxon>eudicotyledons</taxon>
        <taxon>Gunneridae</taxon>
        <taxon>Pentapetalae</taxon>
        <taxon>asterids</taxon>
        <taxon>Ericales</taxon>
        <taxon>Ericaceae</taxon>
        <taxon>Ericoideae</taxon>
        <taxon>Rhodoreae</taxon>
        <taxon>Rhododendron</taxon>
    </lineage>
</organism>
<feature type="transmembrane region" description="Helical" evidence="1">
    <location>
        <begin position="142"/>
        <end position="160"/>
    </location>
</feature>
<keyword evidence="4" id="KW-1185">Reference proteome</keyword>
<dbReference type="EMBL" id="QEFC01000231">
    <property type="protein sequence ID" value="KAE9465759.1"/>
    <property type="molecule type" value="Genomic_DNA"/>
</dbReference>
<keyword evidence="2" id="KW-0732">Signal</keyword>
<gene>
    <name evidence="3" type="ORF">C3L33_02318</name>
</gene>
<keyword evidence="1" id="KW-0472">Membrane</keyword>